<organism evidence="1 2">
    <name type="scientific">Naganishia cerealis</name>
    <dbReference type="NCBI Taxonomy" id="610337"/>
    <lineage>
        <taxon>Eukaryota</taxon>
        <taxon>Fungi</taxon>
        <taxon>Dikarya</taxon>
        <taxon>Basidiomycota</taxon>
        <taxon>Agaricomycotina</taxon>
        <taxon>Tremellomycetes</taxon>
        <taxon>Filobasidiales</taxon>
        <taxon>Filobasidiaceae</taxon>
        <taxon>Naganishia</taxon>
    </lineage>
</organism>
<gene>
    <name evidence="1" type="ORF">QFC19_008939</name>
</gene>
<keyword evidence="2" id="KW-1185">Reference proteome</keyword>
<evidence type="ECO:0000313" key="1">
    <source>
        <dbReference type="EMBL" id="KAJ9091826.1"/>
    </source>
</evidence>
<comment type="caution">
    <text evidence="1">The sequence shown here is derived from an EMBL/GenBank/DDBJ whole genome shotgun (WGS) entry which is preliminary data.</text>
</comment>
<accession>A0ACC2UZB5</accession>
<protein>
    <submittedName>
        <fullName evidence="1">Uncharacterized protein</fullName>
    </submittedName>
</protein>
<reference evidence="1" key="1">
    <citation type="submission" date="2023-04" db="EMBL/GenBank/DDBJ databases">
        <title>Draft Genome sequencing of Naganishia species isolated from polar environments using Oxford Nanopore Technology.</title>
        <authorList>
            <person name="Leo P."/>
            <person name="Venkateswaran K."/>
        </authorList>
    </citation>
    <scope>NUCLEOTIDE SEQUENCE</scope>
    <source>
        <strain evidence="1">MNA-CCFEE 5261</strain>
    </source>
</reference>
<dbReference type="Proteomes" id="UP001241377">
    <property type="component" value="Unassembled WGS sequence"/>
</dbReference>
<evidence type="ECO:0000313" key="2">
    <source>
        <dbReference type="Proteomes" id="UP001241377"/>
    </source>
</evidence>
<proteinExistence type="predicted"/>
<name>A0ACC2UZB5_9TREE</name>
<sequence length="146" mass="15918">MAALLKTPTLVDSAVDSFQRTVPPAPSPQEESRRPSQIQGTQGAIMDVSVMRHSLELDSGSGKKRNSLANTETEAEAATRFNEKVEDLPDDTTLTGKEDNTLEEKNNKDPNEVGFDGPDDSFNPLNQPVWRKWVSVFTVASGAICV</sequence>
<dbReference type="EMBL" id="JASBWR010000143">
    <property type="protein sequence ID" value="KAJ9091826.1"/>
    <property type="molecule type" value="Genomic_DNA"/>
</dbReference>